<keyword evidence="1 3" id="KW-0812">Transmembrane</keyword>
<dbReference type="PANTHER" id="PTHR37815">
    <property type="entry name" value="UPF0397 PROTEIN BC_2624-RELATED"/>
    <property type="match status" value="1"/>
</dbReference>
<reference evidence="4" key="1">
    <citation type="submission" date="2021-04" db="EMBL/GenBank/DDBJ databases">
        <title>Taxonomic assessment of Weissella genus.</title>
        <authorList>
            <person name="Fanelli F."/>
            <person name="Chieffi D."/>
            <person name="Dell'Aquila A."/>
            <person name="Gyu-Sung C."/>
            <person name="Franz C.M.A.P."/>
            <person name="Fusco V."/>
        </authorList>
    </citation>
    <scope>NUCLEOTIDE SEQUENCE</scope>
    <source>
        <strain evidence="4">LMG 25373</strain>
    </source>
</reference>
<comment type="caution">
    <text evidence="4">The sequence shown here is derived from an EMBL/GenBank/DDBJ whole genome shotgun (WGS) entry which is preliminary data.</text>
</comment>
<evidence type="ECO:0000313" key="4">
    <source>
        <dbReference type="EMBL" id="MCM2437084.1"/>
    </source>
</evidence>
<accession>A0ABT0VGX2</accession>
<organism evidence="4 5">
    <name type="scientific">Periweissella beninensis</name>
    <dbReference type="NCBI Taxonomy" id="504936"/>
    <lineage>
        <taxon>Bacteria</taxon>
        <taxon>Bacillati</taxon>
        <taxon>Bacillota</taxon>
        <taxon>Bacilli</taxon>
        <taxon>Lactobacillales</taxon>
        <taxon>Lactobacillaceae</taxon>
        <taxon>Periweissella</taxon>
    </lineage>
</organism>
<gene>
    <name evidence="4" type="ORF">KAK10_03935</name>
</gene>
<keyword evidence="2 3" id="KW-1133">Transmembrane helix</keyword>
<feature type="transmembrane region" description="Helical" evidence="3">
    <location>
        <begin position="41"/>
        <end position="66"/>
    </location>
</feature>
<feature type="transmembrane region" description="Helical" evidence="3">
    <location>
        <begin position="130"/>
        <end position="150"/>
    </location>
</feature>
<feature type="transmembrane region" description="Helical" evidence="3">
    <location>
        <begin position="75"/>
        <end position="95"/>
    </location>
</feature>
<dbReference type="Gene3D" id="1.10.1760.20">
    <property type="match status" value="1"/>
</dbReference>
<dbReference type="Pfam" id="PF07155">
    <property type="entry name" value="ECF-ribofla_trS"/>
    <property type="match status" value="1"/>
</dbReference>
<keyword evidence="5" id="KW-1185">Reference proteome</keyword>
<evidence type="ECO:0000313" key="5">
    <source>
        <dbReference type="Proteomes" id="UP001057481"/>
    </source>
</evidence>
<dbReference type="RefSeq" id="WP_205144208.1">
    <property type="nucleotide sequence ID" value="NZ_JAFBDN010000025.1"/>
</dbReference>
<feature type="transmembrane region" description="Helical" evidence="3">
    <location>
        <begin position="101"/>
        <end position="118"/>
    </location>
</feature>
<dbReference type="PANTHER" id="PTHR37815:SF3">
    <property type="entry name" value="UPF0397 PROTEIN SPR0429"/>
    <property type="match status" value="1"/>
</dbReference>
<evidence type="ECO:0000256" key="3">
    <source>
        <dbReference type="SAM" id="Phobius"/>
    </source>
</evidence>
<evidence type="ECO:0000256" key="2">
    <source>
        <dbReference type="ARBA" id="ARBA00022989"/>
    </source>
</evidence>
<dbReference type="EMBL" id="JAGMVS010000048">
    <property type="protein sequence ID" value="MCM2437084.1"/>
    <property type="molecule type" value="Genomic_DNA"/>
</dbReference>
<protein>
    <submittedName>
        <fullName evidence="4">ECF transporter S component</fullName>
    </submittedName>
</protein>
<dbReference type="Proteomes" id="UP001057481">
    <property type="component" value="Unassembled WGS sequence"/>
</dbReference>
<evidence type="ECO:0000256" key="1">
    <source>
        <dbReference type="ARBA" id="ARBA00022692"/>
    </source>
</evidence>
<sequence>MKMNLRKLLLAAILLALTVVVGQTFIIGIPWTHGNINLSDAVILLAGLLLGPKLGFLVGGGGGFLLDLISGYSQYMFFSLIVHGLEGLVCGWLFFKYGRSSLALICSVLVMVGGYFIADSFLYSMVTGILGVPTNLLQGLIGGLVGQIIFVKINKKVPLN</sequence>
<name>A0ABT0VGX2_9LACO</name>
<keyword evidence="3" id="KW-0472">Membrane</keyword>
<dbReference type="InterPro" id="IPR009825">
    <property type="entry name" value="ECF_substrate-spec-like"/>
</dbReference>
<proteinExistence type="predicted"/>